<sequence>MCHTLLIIENRPYLMEIGQKYRTIIFQNIHERTGRNIHKLYLSECKFVSVAMDTEKKIQLKRELGYFWGVNFLIINIIGAGIFVSPKGVLQYSSMNVGVSLCIWAVCAVLSMTSALCFSEIGIAFPYTGAHYYFIKRCFSPSIAFLRLWTSLFLSPGVIASQALLLAEYGIQPFYPSCSSPNLPKKCLALAVLWIVGIMNSRGVKELSWLQTVSTALKMGILGLISLSGVVMLVKGKENVGRLQNAFDGEFPEISQIIEAVFQGYFAFSGGGCLTYVAGELKKPNKTIPRCVFTALPLVTVLYLLANISYVTVLTPREILSSDAVALTWTDRIIPQLTWTVPFAISASLFSNLVINVLEVARVVYIASKQGQLPLMFSTLNVHSSPFIAVLLNVSLGSLAIVLTNLIELINYLYFASSIWTLLSMIGILKLRYQEPNLHRPYKVFLPFVFIGITISLCLVFIPLVKSPKMHYIYVVLFLLSGWLFYVPLIHFKVKLVWFEKLTCYLQLLFNICIPDVSDEQVSEVEN</sequence>
<evidence type="ECO:0000256" key="4">
    <source>
        <dbReference type="ARBA" id="ARBA00022989"/>
    </source>
</evidence>
<keyword evidence="4 6" id="KW-1133">Transmembrane helix</keyword>
<feature type="transmembrane region" description="Helical" evidence="6">
    <location>
        <begin position="386"/>
        <end position="407"/>
    </location>
</feature>
<evidence type="ECO:0000313" key="7">
    <source>
        <dbReference type="Proteomes" id="UP000694915"/>
    </source>
</evidence>
<keyword evidence="3" id="KW-0813">Transport</keyword>
<feature type="transmembrane region" description="Helical" evidence="6">
    <location>
        <begin position="146"/>
        <end position="167"/>
    </location>
</feature>
<evidence type="ECO:0000313" key="8">
    <source>
        <dbReference type="RefSeq" id="XP_005362404.2"/>
    </source>
</evidence>
<keyword evidence="3" id="KW-0029">Amino-acid transport</keyword>
<evidence type="ECO:0000256" key="2">
    <source>
        <dbReference type="ARBA" id="ARBA00022692"/>
    </source>
</evidence>
<evidence type="ECO:0000256" key="6">
    <source>
        <dbReference type="SAM" id="Phobius"/>
    </source>
</evidence>
<dbReference type="PANTHER" id="PTHR11785">
    <property type="entry name" value="AMINO ACID TRANSPORTER"/>
    <property type="match status" value="1"/>
</dbReference>
<feature type="transmembrane region" description="Helical" evidence="6">
    <location>
        <begin position="413"/>
        <end position="433"/>
    </location>
</feature>
<comment type="subcellular location">
    <subcellularLocation>
        <location evidence="1">Membrane</location>
        <topology evidence="1">Multi-pass membrane protein</topology>
    </subcellularLocation>
</comment>
<dbReference type="Pfam" id="PF13520">
    <property type="entry name" value="AA_permease_2"/>
    <property type="match status" value="1"/>
</dbReference>
<feature type="transmembrane region" description="Helical" evidence="6">
    <location>
        <begin position="471"/>
        <end position="492"/>
    </location>
</feature>
<proteinExistence type="predicted"/>
<evidence type="ECO:0000256" key="3">
    <source>
        <dbReference type="ARBA" id="ARBA00022970"/>
    </source>
</evidence>
<organism evidence="7 8">
    <name type="scientific">Microtus ochrogaster</name>
    <name type="common">Prairie vole</name>
    <dbReference type="NCBI Taxonomy" id="79684"/>
    <lineage>
        <taxon>Eukaryota</taxon>
        <taxon>Metazoa</taxon>
        <taxon>Chordata</taxon>
        <taxon>Craniata</taxon>
        <taxon>Vertebrata</taxon>
        <taxon>Euteleostomi</taxon>
        <taxon>Mammalia</taxon>
        <taxon>Eutheria</taxon>
        <taxon>Euarchontoglires</taxon>
        <taxon>Glires</taxon>
        <taxon>Rodentia</taxon>
        <taxon>Myomorpha</taxon>
        <taxon>Muroidea</taxon>
        <taxon>Cricetidae</taxon>
        <taxon>Arvicolinae</taxon>
        <taxon>Microtus</taxon>
    </lineage>
</organism>
<gene>
    <name evidence="8" type="primary">Slc7a13</name>
</gene>
<dbReference type="RefSeq" id="XP_005362404.2">
    <property type="nucleotide sequence ID" value="XM_005362347.2"/>
</dbReference>
<dbReference type="GeneID" id="101982418"/>
<evidence type="ECO:0000256" key="1">
    <source>
        <dbReference type="ARBA" id="ARBA00004141"/>
    </source>
</evidence>
<accession>A0ABM0LAU7</accession>
<dbReference type="Proteomes" id="UP000694915">
    <property type="component" value="Linkage group LG5"/>
</dbReference>
<keyword evidence="5 6" id="KW-0472">Membrane</keyword>
<keyword evidence="2 6" id="KW-0812">Transmembrane</keyword>
<dbReference type="InterPro" id="IPR050598">
    <property type="entry name" value="AminoAcid_Transporter"/>
</dbReference>
<dbReference type="PANTHER" id="PTHR11785:SF238">
    <property type="entry name" value="SOLUTE CARRIER FAMILY 7 MEMBER 13"/>
    <property type="match status" value="1"/>
</dbReference>
<feature type="transmembrane region" description="Helical" evidence="6">
    <location>
        <begin position="291"/>
        <end position="313"/>
    </location>
</feature>
<reference evidence="8" key="1">
    <citation type="submission" date="2025-08" db="UniProtKB">
        <authorList>
            <consortium name="RefSeq"/>
        </authorList>
    </citation>
    <scope>IDENTIFICATION</scope>
</reference>
<dbReference type="InterPro" id="IPR002293">
    <property type="entry name" value="AA/rel_permease1"/>
</dbReference>
<feature type="transmembrane region" description="Helical" evidence="6">
    <location>
        <begin position="66"/>
        <end position="85"/>
    </location>
</feature>
<keyword evidence="7" id="KW-1185">Reference proteome</keyword>
<evidence type="ECO:0000256" key="5">
    <source>
        <dbReference type="ARBA" id="ARBA00023136"/>
    </source>
</evidence>
<name>A0ABM0LAU7_MICOH</name>
<feature type="transmembrane region" description="Helical" evidence="6">
    <location>
        <begin position="445"/>
        <end position="465"/>
    </location>
</feature>
<feature type="transmembrane region" description="Helical" evidence="6">
    <location>
        <begin position="343"/>
        <end position="365"/>
    </location>
</feature>
<dbReference type="PIRSF" id="PIRSF006060">
    <property type="entry name" value="AA_transporter"/>
    <property type="match status" value="1"/>
</dbReference>
<dbReference type="Gene3D" id="1.20.1740.10">
    <property type="entry name" value="Amino acid/polyamine transporter I"/>
    <property type="match status" value="1"/>
</dbReference>
<protein>
    <submittedName>
        <fullName evidence="8">Solute carrier family 7 member 13</fullName>
    </submittedName>
</protein>
<feature type="transmembrane region" description="Helical" evidence="6">
    <location>
        <begin position="97"/>
        <end position="125"/>
    </location>
</feature>
<feature type="transmembrane region" description="Helical" evidence="6">
    <location>
        <begin position="216"/>
        <end position="234"/>
    </location>
</feature>